<dbReference type="Gene3D" id="1.20.1050.10">
    <property type="match status" value="1"/>
</dbReference>
<sequence length="188" mass="21395">MQQPILAYWNNRGFAEPLRMLLTHFGVAFEDKQYVPGPAPDFDRSDWLSVKETLGMDFPNLPYFIDENIKLSETSAIFEYICAKYNPSYLGNTLAEKAYVSMIAGVLKDIMGKVGMAAYNPNAVTLVPQALESQKPVMQRFVKYLVGKRLLVGDHPTYVDFYFYEVLDKLDAIDPSYAAEISPVFFYL</sequence>
<dbReference type="InterPro" id="IPR050213">
    <property type="entry name" value="GST_superfamily"/>
</dbReference>
<dbReference type="PANTHER" id="PTHR11571">
    <property type="entry name" value="GLUTATHIONE S-TRANSFERASE"/>
    <property type="match status" value="1"/>
</dbReference>
<dbReference type="Proteomes" id="UP001162131">
    <property type="component" value="Unassembled WGS sequence"/>
</dbReference>
<keyword evidence="9" id="KW-1185">Reference proteome</keyword>
<dbReference type="PROSITE" id="PS50404">
    <property type="entry name" value="GST_NTER"/>
    <property type="match status" value="1"/>
</dbReference>
<dbReference type="InterPro" id="IPR036282">
    <property type="entry name" value="Glutathione-S-Trfase_C_sf"/>
</dbReference>
<dbReference type="InterPro" id="IPR004046">
    <property type="entry name" value="GST_C"/>
</dbReference>
<dbReference type="SUPFAM" id="SSF47616">
    <property type="entry name" value="GST C-terminal domain-like"/>
    <property type="match status" value="1"/>
</dbReference>
<dbReference type="CDD" id="cd03075">
    <property type="entry name" value="GST_N_Mu"/>
    <property type="match status" value="1"/>
</dbReference>
<dbReference type="SFLD" id="SFLDS00019">
    <property type="entry name" value="Glutathione_Transferase_(cytos"/>
    <property type="match status" value="1"/>
</dbReference>
<keyword evidence="4" id="KW-0808">Transferase</keyword>
<dbReference type="GO" id="GO:0004364">
    <property type="term" value="F:glutathione transferase activity"/>
    <property type="evidence" value="ECO:0007669"/>
    <property type="project" value="UniProtKB-EC"/>
</dbReference>
<dbReference type="PANTHER" id="PTHR11571:SF222">
    <property type="entry name" value="GLUTATHIONE TRANSFERASE"/>
    <property type="match status" value="1"/>
</dbReference>
<dbReference type="InterPro" id="IPR036249">
    <property type="entry name" value="Thioredoxin-like_sf"/>
</dbReference>
<dbReference type="Pfam" id="PF00043">
    <property type="entry name" value="GST_C"/>
    <property type="match status" value="1"/>
</dbReference>
<comment type="function">
    <text evidence="1">Conjugation of reduced glutathione to a wide number of exogenous and endogenous hydrophobic electrophiles.</text>
</comment>
<dbReference type="EMBL" id="CAJZBQ010000013">
    <property type="protein sequence ID" value="CAG9315288.1"/>
    <property type="molecule type" value="Genomic_DNA"/>
</dbReference>
<dbReference type="InterPro" id="IPR004045">
    <property type="entry name" value="Glutathione_S-Trfase_N"/>
</dbReference>
<dbReference type="InterPro" id="IPR010987">
    <property type="entry name" value="Glutathione-S-Trfase_C-like"/>
</dbReference>
<dbReference type="AlphaFoldDB" id="A0AAU9IMK3"/>
<dbReference type="Gene3D" id="3.40.30.10">
    <property type="entry name" value="Glutaredoxin"/>
    <property type="match status" value="1"/>
</dbReference>
<evidence type="ECO:0000259" key="7">
    <source>
        <dbReference type="PROSITE" id="PS50405"/>
    </source>
</evidence>
<evidence type="ECO:0000256" key="4">
    <source>
        <dbReference type="ARBA" id="ARBA00022679"/>
    </source>
</evidence>
<feature type="domain" description="GST C-terminal" evidence="7">
    <location>
        <begin position="93"/>
        <end position="188"/>
    </location>
</feature>
<dbReference type="EC" id="2.5.1.18" evidence="3"/>
<accession>A0AAU9IMK3</accession>
<comment type="caution">
    <text evidence="8">The sequence shown here is derived from an EMBL/GenBank/DDBJ whole genome shotgun (WGS) entry which is preliminary data.</text>
</comment>
<protein>
    <recommendedName>
        <fullName evidence="3">glutathione transferase</fullName>
        <ecNumber evidence="3">2.5.1.18</ecNumber>
    </recommendedName>
</protein>
<evidence type="ECO:0000256" key="1">
    <source>
        <dbReference type="ARBA" id="ARBA00003701"/>
    </source>
</evidence>
<evidence type="ECO:0000256" key="3">
    <source>
        <dbReference type="ARBA" id="ARBA00012452"/>
    </source>
</evidence>
<dbReference type="InterPro" id="IPR040079">
    <property type="entry name" value="Glutathione_S-Trfase"/>
</dbReference>
<evidence type="ECO:0000256" key="5">
    <source>
        <dbReference type="ARBA" id="ARBA00047960"/>
    </source>
</evidence>
<dbReference type="PROSITE" id="PS50405">
    <property type="entry name" value="GST_CTER"/>
    <property type="match status" value="1"/>
</dbReference>
<dbReference type="SUPFAM" id="SSF52833">
    <property type="entry name" value="Thioredoxin-like"/>
    <property type="match status" value="1"/>
</dbReference>
<evidence type="ECO:0000313" key="8">
    <source>
        <dbReference type="EMBL" id="CAG9315288.1"/>
    </source>
</evidence>
<organism evidence="8 9">
    <name type="scientific">Blepharisma stoltei</name>
    <dbReference type="NCBI Taxonomy" id="1481888"/>
    <lineage>
        <taxon>Eukaryota</taxon>
        <taxon>Sar</taxon>
        <taxon>Alveolata</taxon>
        <taxon>Ciliophora</taxon>
        <taxon>Postciliodesmatophora</taxon>
        <taxon>Heterotrichea</taxon>
        <taxon>Heterotrichida</taxon>
        <taxon>Blepharismidae</taxon>
        <taxon>Blepharisma</taxon>
    </lineage>
</organism>
<dbReference type="GO" id="GO:0006749">
    <property type="term" value="P:glutathione metabolic process"/>
    <property type="evidence" value="ECO:0007669"/>
    <property type="project" value="TreeGrafter"/>
</dbReference>
<dbReference type="Pfam" id="PF02798">
    <property type="entry name" value="GST_N"/>
    <property type="match status" value="1"/>
</dbReference>
<name>A0AAU9IMK3_9CILI</name>
<evidence type="ECO:0000256" key="2">
    <source>
        <dbReference type="ARBA" id="ARBA00005861"/>
    </source>
</evidence>
<feature type="domain" description="GST N-terminal" evidence="6">
    <location>
        <begin position="2"/>
        <end position="89"/>
    </location>
</feature>
<comment type="catalytic activity">
    <reaction evidence="5">
        <text>RX + glutathione = an S-substituted glutathione + a halide anion + H(+)</text>
        <dbReference type="Rhea" id="RHEA:16437"/>
        <dbReference type="ChEBI" id="CHEBI:15378"/>
        <dbReference type="ChEBI" id="CHEBI:16042"/>
        <dbReference type="ChEBI" id="CHEBI:17792"/>
        <dbReference type="ChEBI" id="CHEBI:57925"/>
        <dbReference type="ChEBI" id="CHEBI:90779"/>
        <dbReference type="EC" id="2.5.1.18"/>
    </reaction>
</comment>
<evidence type="ECO:0000313" key="9">
    <source>
        <dbReference type="Proteomes" id="UP001162131"/>
    </source>
</evidence>
<evidence type="ECO:0000259" key="6">
    <source>
        <dbReference type="PROSITE" id="PS50404"/>
    </source>
</evidence>
<gene>
    <name evidence="8" type="ORF">BSTOLATCC_MIC13062</name>
</gene>
<proteinExistence type="inferred from homology"/>
<comment type="similarity">
    <text evidence="2">Belongs to the GST superfamily. Mu family.</text>
</comment>
<reference evidence="8" key="1">
    <citation type="submission" date="2021-09" db="EMBL/GenBank/DDBJ databases">
        <authorList>
            <consortium name="AG Swart"/>
            <person name="Singh M."/>
            <person name="Singh A."/>
            <person name="Seah K."/>
            <person name="Emmerich C."/>
        </authorList>
    </citation>
    <scope>NUCLEOTIDE SEQUENCE</scope>
    <source>
        <strain evidence="8">ATCC30299</strain>
    </source>
</reference>